<evidence type="ECO:0000313" key="8">
    <source>
        <dbReference type="Proteomes" id="UP001258017"/>
    </source>
</evidence>
<dbReference type="GO" id="GO:0008270">
    <property type="term" value="F:zinc ion binding"/>
    <property type="evidence" value="ECO:0007669"/>
    <property type="project" value="UniProtKB-KW"/>
</dbReference>
<keyword evidence="1" id="KW-0479">Metal-binding</keyword>
<dbReference type="InterPro" id="IPR036236">
    <property type="entry name" value="Znf_C2H2_sf"/>
</dbReference>
<reference evidence="7" key="1">
    <citation type="submission" date="2021-08" db="EMBL/GenBank/DDBJ databases">
        <authorList>
            <person name="Misof B."/>
            <person name="Oliver O."/>
            <person name="Podsiadlowski L."/>
            <person name="Donath A."/>
            <person name="Peters R."/>
            <person name="Mayer C."/>
            <person name="Rust J."/>
            <person name="Gunkel S."/>
            <person name="Lesny P."/>
            <person name="Martin S."/>
            <person name="Oeyen J.P."/>
            <person name="Petersen M."/>
            <person name="Panagiotis P."/>
            <person name="Wilbrandt J."/>
            <person name="Tanja T."/>
        </authorList>
    </citation>
    <scope>NUCLEOTIDE SEQUENCE</scope>
    <source>
        <strain evidence="7">GBR_01_08_01A</strain>
        <tissue evidence="7">Thorax + abdomen</tissue>
    </source>
</reference>
<feature type="compositionally biased region" description="Basic residues" evidence="5">
    <location>
        <begin position="350"/>
        <end position="362"/>
    </location>
</feature>
<proteinExistence type="predicted"/>
<dbReference type="InterPro" id="IPR013087">
    <property type="entry name" value="Znf_C2H2_type"/>
</dbReference>
<dbReference type="PROSITE" id="PS50157">
    <property type="entry name" value="ZINC_FINGER_C2H2_2"/>
    <property type="match status" value="1"/>
</dbReference>
<accession>A0AAD9RIP1</accession>
<evidence type="ECO:0000256" key="5">
    <source>
        <dbReference type="SAM" id="MobiDB-lite"/>
    </source>
</evidence>
<dbReference type="Pfam" id="PF12171">
    <property type="entry name" value="zf-C2H2_jaz"/>
    <property type="match status" value="1"/>
</dbReference>
<reference evidence="7" key="2">
    <citation type="journal article" date="2023" name="Commun. Biol.">
        <title>Intrasexual cuticular hydrocarbon dimorphism in a wasp sheds light on hydrocarbon biosynthesis genes in Hymenoptera.</title>
        <authorList>
            <person name="Moris V.C."/>
            <person name="Podsiadlowski L."/>
            <person name="Martin S."/>
            <person name="Oeyen J.P."/>
            <person name="Donath A."/>
            <person name="Petersen M."/>
            <person name="Wilbrandt J."/>
            <person name="Misof B."/>
            <person name="Liedtke D."/>
            <person name="Thamm M."/>
            <person name="Scheiner R."/>
            <person name="Schmitt T."/>
            <person name="Niehuis O."/>
        </authorList>
    </citation>
    <scope>NUCLEOTIDE SEQUENCE</scope>
    <source>
        <strain evidence="7">GBR_01_08_01A</strain>
    </source>
</reference>
<comment type="caution">
    <text evidence="7">The sequence shown here is derived from an EMBL/GenBank/DDBJ whole genome shotgun (WGS) entry which is preliminary data.</text>
</comment>
<evidence type="ECO:0000256" key="1">
    <source>
        <dbReference type="ARBA" id="ARBA00022723"/>
    </source>
</evidence>
<dbReference type="InterPro" id="IPR022755">
    <property type="entry name" value="Znf_C2H2_jaz"/>
</dbReference>
<keyword evidence="3" id="KW-0862">Zinc</keyword>
<keyword evidence="2 4" id="KW-0863">Zinc-finger</keyword>
<dbReference type="PROSITE" id="PS00028">
    <property type="entry name" value="ZINC_FINGER_C2H2_1"/>
    <property type="match status" value="1"/>
</dbReference>
<feature type="region of interest" description="Disordered" evidence="5">
    <location>
        <begin position="1"/>
        <end position="68"/>
    </location>
</feature>
<dbReference type="Gene3D" id="3.30.160.60">
    <property type="entry name" value="Classic Zinc Finger"/>
    <property type="match status" value="1"/>
</dbReference>
<dbReference type="Proteomes" id="UP001258017">
    <property type="component" value="Unassembled WGS sequence"/>
</dbReference>
<evidence type="ECO:0000256" key="4">
    <source>
        <dbReference type="PROSITE-ProRule" id="PRU00042"/>
    </source>
</evidence>
<feature type="domain" description="C2H2-type" evidence="6">
    <location>
        <begin position="234"/>
        <end position="256"/>
    </location>
</feature>
<evidence type="ECO:0000313" key="7">
    <source>
        <dbReference type="EMBL" id="KAK2580180.1"/>
    </source>
</evidence>
<dbReference type="InterPro" id="IPR019496">
    <property type="entry name" value="NUFIP1_cons_dom"/>
</dbReference>
<dbReference type="GO" id="GO:0003723">
    <property type="term" value="F:RNA binding"/>
    <property type="evidence" value="ECO:0007669"/>
    <property type="project" value="InterPro"/>
</dbReference>
<evidence type="ECO:0000256" key="3">
    <source>
        <dbReference type="ARBA" id="ARBA00022833"/>
    </source>
</evidence>
<dbReference type="PANTHER" id="PTHR13309:SF0">
    <property type="entry name" value="FMR1-INTERACTING PROTEIN NUFIP1"/>
    <property type="match status" value="1"/>
</dbReference>
<sequence length="538" mass="61158">MSPLNRGSLLGPRLPPAGIRPPPLPRFGARLPPPGMPPRMPPPPMNPVFGPMRQRLPPPPRPGGVARHGGPLPLFPPGGRGMAPLPPMAGLRGTGPRGPLMRPWPRRVLPPQILPHMRPRFSAGNGAVKGKVLNNTKKVIKLEELELKKPWMTDEIRSEIQKKNKLYAKAKKNKDAKEWEEFKDLRNKVTRMIRDAKNEYLAKHPEQAHLYPYDEEPYDQRDENYESSDEDKQYYCEVCDKEFPSDDILSQHISTHKLCGIDGCTFSAHPLLVEKHISMQHSTGLYQRMKNLSTPEDIQKWIEERKRRYPTKANIEAKKAAELEKIQRGEMIKQEQGTIRAATNKTSSHREKKRKIRKRQPKRNQNMSPVSEVYRGLISFPGTSCLQDDNSSVNSNEENLEIECASNDEFAENKFNISDEEEVSNKSHPVTNTQTFRLVADYGSDSENDESPEEVPIKKVKTCIDQNEITKEKITNSEQSTNDNICSPTKNNDHCTISSNIMSNNVVSNTSKKLRDVEKNIETCSDLYNTKEMSFVNV</sequence>
<dbReference type="SUPFAM" id="SSF57667">
    <property type="entry name" value="beta-beta-alpha zinc fingers"/>
    <property type="match status" value="1"/>
</dbReference>
<feature type="compositionally biased region" description="Pro residues" evidence="5">
    <location>
        <begin position="13"/>
        <end position="46"/>
    </location>
</feature>
<protein>
    <recommendedName>
        <fullName evidence="6">C2H2-type domain-containing protein</fullName>
    </recommendedName>
</protein>
<organism evidence="7 8">
    <name type="scientific">Odynerus spinipes</name>
    <dbReference type="NCBI Taxonomy" id="1348599"/>
    <lineage>
        <taxon>Eukaryota</taxon>
        <taxon>Metazoa</taxon>
        <taxon>Ecdysozoa</taxon>
        <taxon>Arthropoda</taxon>
        <taxon>Hexapoda</taxon>
        <taxon>Insecta</taxon>
        <taxon>Pterygota</taxon>
        <taxon>Neoptera</taxon>
        <taxon>Endopterygota</taxon>
        <taxon>Hymenoptera</taxon>
        <taxon>Apocrita</taxon>
        <taxon>Aculeata</taxon>
        <taxon>Vespoidea</taxon>
        <taxon>Vespidae</taxon>
        <taxon>Eumeninae</taxon>
        <taxon>Odynerus</taxon>
    </lineage>
</organism>
<dbReference type="AlphaFoldDB" id="A0AAD9RIP1"/>
<dbReference type="InterPro" id="IPR039136">
    <property type="entry name" value="NUFIP1-like"/>
</dbReference>
<feature type="region of interest" description="Disordered" evidence="5">
    <location>
        <begin position="337"/>
        <end position="370"/>
    </location>
</feature>
<keyword evidence="8" id="KW-1185">Reference proteome</keyword>
<dbReference type="PANTHER" id="PTHR13309">
    <property type="entry name" value="NUCLEAR FRAGILE X MENTAL RETARDATION PROTEIN INTERACTING PROTEIN 1"/>
    <property type="match status" value="1"/>
</dbReference>
<dbReference type="EMBL" id="JAIFRP010000062">
    <property type="protein sequence ID" value="KAK2580180.1"/>
    <property type="molecule type" value="Genomic_DNA"/>
</dbReference>
<name>A0AAD9RIP1_9HYME</name>
<feature type="compositionally biased region" description="Polar residues" evidence="5">
    <location>
        <begin position="337"/>
        <end position="346"/>
    </location>
</feature>
<gene>
    <name evidence="7" type="ORF">KPH14_012447</name>
</gene>
<evidence type="ECO:0000259" key="6">
    <source>
        <dbReference type="PROSITE" id="PS50157"/>
    </source>
</evidence>
<dbReference type="GO" id="GO:0000492">
    <property type="term" value="P:box C/D snoRNP assembly"/>
    <property type="evidence" value="ECO:0007669"/>
    <property type="project" value="TreeGrafter"/>
</dbReference>
<dbReference type="Pfam" id="PF10453">
    <property type="entry name" value="NUFIP1"/>
    <property type="match status" value="1"/>
</dbReference>
<evidence type="ECO:0000256" key="2">
    <source>
        <dbReference type="ARBA" id="ARBA00022771"/>
    </source>
</evidence>
<dbReference type="GO" id="GO:0005634">
    <property type="term" value="C:nucleus"/>
    <property type="evidence" value="ECO:0007669"/>
    <property type="project" value="TreeGrafter"/>
</dbReference>